<accession>A0ABP6UKL2</accession>
<organism evidence="1 2">
    <name type="scientific">Georgenia daeguensis</name>
    <dbReference type="NCBI Taxonomy" id="908355"/>
    <lineage>
        <taxon>Bacteria</taxon>
        <taxon>Bacillati</taxon>
        <taxon>Actinomycetota</taxon>
        <taxon>Actinomycetes</taxon>
        <taxon>Micrococcales</taxon>
        <taxon>Bogoriellaceae</taxon>
        <taxon>Georgenia</taxon>
    </lineage>
</organism>
<sequence>MLANATPGTPIAAARPTATSDLLTAVLIVITFVVPRVLPAGSSVPRERVAPGAGSVKIV</sequence>
<gene>
    <name evidence="1" type="ORF">GCM10022262_36130</name>
</gene>
<dbReference type="EMBL" id="BAABBA010000024">
    <property type="protein sequence ID" value="GAA3509516.1"/>
    <property type="molecule type" value="Genomic_DNA"/>
</dbReference>
<reference evidence="2" key="1">
    <citation type="journal article" date="2019" name="Int. J. Syst. Evol. Microbiol.">
        <title>The Global Catalogue of Microorganisms (GCM) 10K type strain sequencing project: providing services to taxonomists for standard genome sequencing and annotation.</title>
        <authorList>
            <consortium name="The Broad Institute Genomics Platform"/>
            <consortium name="The Broad Institute Genome Sequencing Center for Infectious Disease"/>
            <person name="Wu L."/>
            <person name="Ma J."/>
        </authorList>
    </citation>
    <scope>NUCLEOTIDE SEQUENCE [LARGE SCALE GENOMIC DNA]</scope>
    <source>
        <strain evidence="2">JCM 17459</strain>
    </source>
</reference>
<comment type="caution">
    <text evidence="1">The sequence shown here is derived from an EMBL/GenBank/DDBJ whole genome shotgun (WGS) entry which is preliminary data.</text>
</comment>
<proteinExistence type="predicted"/>
<evidence type="ECO:0000313" key="1">
    <source>
        <dbReference type="EMBL" id="GAA3509516.1"/>
    </source>
</evidence>
<evidence type="ECO:0000313" key="2">
    <source>
        <dbReference type="Proteomes" id="UP001499841"/>
    </source>
</evidence>
<dbReference type="Proteomes" id="UP001499841">
    <property type="component" value="Unassembled WGS sequence"/>
</dbReference>
<name>A0ABP6UKL2_9MICO</name>
<protein>
    <submittedName>
        <fullName evidence="1">Uncharacterized protein</fullName>
    </submittedName>
</protein>
<keyword evidence="2" id="KW-1185">Reference proteome</keyword>